<dbReference type="Pfam" id="PF13614">
    <property type="entry name" value="AAA_31"/>
    <property type="match status" value="1"/>
</dbReference>
<accession>A0ABT8J2I4</accession>
<dbReference type="InterPro" id="IPR025669">
    <property type="entry name" value="AAA_dom"/>
</dbReference>
<dbReference type="InterPro" id="IPR050678">
    <property type="entry name" value="DNA_Partitioning_ATPase"/>
</dbReference>
<dbReference type="CDD" id="cd02042">
    <property type="entry name" value="ParAB_family"/>
    <property type="match status" value="1"/>
</dbReference>
<name>A0ABT8J2I4_9MICO</name>
<dbReference type="PANTHER" id="PTHR13696">
    <property type="entry name" value="P-LOOP CONTAINING NUCLEOSIDE TRIPHOSPHATE HYDROLASE"/>
    <property type="match status" value="1"/>
</dbReference>
<sequence>MGPRVLRRKLLELSKRSRVFMFGNHKGGVGKTTVVLQLAAALARMGFRILVIDMDPQANLTRRMGLEYDENDPFSTVSEAVKENREGVGAGVVLGVNWNDERTGQPTSEAELIDIIPARFDLINREQEAGAVGAVRRLKKALTGWTSHYDFILIDTRPDLGHLVQLAMAAADEVVLVFEPDYDTVAGAIRMQEFVEEHGEDLGNPELRVGMAFVNRYDRSSEQDYQLAGLPESLKSKLVELDAGGAVVGLDDGGEDYRLPRYIPRIARIKEADGAGVSVSEYRNRKGRETTAIFDRLAEKFVERVIREAEAA</sequence>
<dbReference type="Proteomes" id="UP001174210">
    <property type="component" value="Unassembled WGS sequence"/>
</dbReference>
<evidence type="ECO:0000313" key="3">
    <source>
        <dbReference type="Proteomes" id="UP001174210"/>
    </source>
</evidence>
<dbReference type="SUPFAM" id="SSF52540">
    <property type="entry name" value="P-loop containing nucleoside triphosphate hydrolases"/>
    <property type="match status" value="1"/>
</dbReference>
<feature type="domain" description="AAA" evidence="1">
    <location>
        <begin position="18"/>
        <end position="201"/>
    </location>
</feature>
<proteinExistence type="predicted"/>
<keyword evidence="3" id="KW-1185">Reference proteome</keyword>
<gene>
    <name evidence="2" type="ORF">P5G59_19225</name>
</gene>
<dbReference type="RefSeq" id="WP_301220639.1">
    <property type="nucleotide sequence ID" value="NZ_JAROCB010000006.1"/>
</dbReference>
<evidence type="ECO:0000259" key="1">
    <source>
        <dbReference type="Pfam" id="PF13614"/>
    </source>
</evidence>
<evidence type="ECO:0000313" key="2">
    <source>
        <dbReference type="EMBL" id="MDN4599292.1"/>
    </source>
</evidence>
<comment type="caution">
    <text evidence="2">The sequence shown here is derived from an EMBL/GenBank/DDBJ whole genome shotgun (WGS) entry which is preliminary data.</text>
</comment>
<organism evidence="2 3">
    <name type="scientific">Leifsonia virtsii</name>
    <dbReference type="NCBI Taxonomy" id="3035915"/>
    <lineage>
        <taxon>Bacteria</taxon>
        <taxon>Bacillati</taxon>
        <taxon>Actinomycetota</taxon>
        <taxon>Actinomycetes</taxon>
        <taxon>Micrococcales</taxon>
        <taxon>Microbacteriaceae</taxon>
        <taxon>Leifsonia</taxon>
    </lineage>
</organism>
<dbReference type="InterPro" id="IPR027417">
    <property type="entry name" value="P-loop_NTPase"/>
</dbReference>
<protein>
    <submittedName>
        <fullName evidence="2">AAA family ATPase</fullName>
    </submittedName>
</protein>
<dbReference type="EMBL" id="JAROCB010000006">
    <property type="protein sequence ID" value="MDN4599292.1"/>
    <property type="molecule type" value="Genomic_DNA"/>
</dbReference>
<reference evidence="2" key="1">
    <citation type="submission" date="2023-03" db="EMBL/GenBank/DDBJ databases">
        <title>MT1 and MT2 Draft Genomes of Novel Species.</title>
        <authorList>
            <person name="Venkateswaran K."/>
        </authorList>
    </citation>
    <scope>NUCLEOTIDE SEQUENCE</scope>
    <source>
        <strain evidence="2">F6_8S_P_1A</strain>
    </source>
</reference>
<dbReference type="PANTHER" id="PTHR13696:SF52">
    <property type="entry name" value="PARA FAMILY PROTEIN CT_582"/>
    <property type="match status" value="1"/>
</dbReference>
<dbReference type="Gene3D" id="3.40.50.300">
    <property type="entry name" value="P-loop containing nucleotide triphosphate hydrolases"/>
    <property type="match status" value="1"/>
</dbReference>